<evidence type="ECO:0000313" key="3">
    <source>
        <dbReference type="Proteomes" id="UP000198901"/>
    </source>
</evidence>
<dbReference type="AlphaFoldDB" id="A0A1G9K8E6"/>
<feature type="transmembrane region" description="Helical" evidence="1">
    <location>
        <begin position="350"/>
        <end position="367"/>
    </location>
</feature>
<evidence type="ECO:0008006" key="4">
    <source>
        <dbReference type="Google" id="ProtNLM"/>
    </source>
</evidence>
<reference evidence="2 3" key="1">
    <citation type="submission" date="2016-10" db="EMBL/GenBank/DDBJ databases">
        <authorList>
            <person name="de Groot N.N."/>
        </authorList>
    </citation>
    <scope>NUCLEOTIDE SEQUENCE [LARGE SCALE GENOMIC DNA]</scope>
    <source>
        <strain evidence="2 3">DSM 21668</strain>
    </source>
</reference>
<dbReference type="EMBL" id="FNGS01000002">
    <property type="protein sequence ID" value="SDL46038.1"/>
    <property type="molecule type" value="Genomic_DNA"/>
</dbReference>
<dbReference type="STRING" id="563176.SAMN04488090_0922"/>
<protein>
    <recommendedName>
        <fullName evidence="4">Oligosaccharide repeat unit polymerase</fullName>
    </recommendedName>
</protein>
<accession>A0A1G9K8E6</accession>
<name>A0A1G9K8E6_9BACT</name>
<gene>
    <name evidence="2" type="ORF">SAMN04488090_0922</name>
</gene>
<organism evidence="2 3">
    <name type="scientific">Siphonobacter aquaeclarae</name>
    <dbReference type="NCBI Taxonomy" id="563176"/>
    <lineage>
        <taxon>Bacteria</taxon>
        <taxon>Pseudomonadati</taxon>
        <taxon>Bacteroidota</taxon>
        <taxon>Cytophagia</taxon>
        <taxon>Cytophagales</taxon>
        <taxon>Cytophagaceae</taxon>
        <taxon>Siphonobacter</taxon>
    </lineage>
</organism>
<feature type="transmembrane region" description="Helical" evidence="1">
    <location>
        <begin position="174"/>
        <end position="191"/>
    </location>
</feature>
<sequence length="446" mass="49615">MLKDLFSGFQYKRIALGIAIFFMGHPLIFFFRDGLKLAPQSSVFTAACLALGLVLMIPSTLFQRYFSLNSKLAIPLAGWVGVCLFYLFLFNPSAVDPSYSRMRELINYAMAGAFAFLLISAPDKVKEHAIPVFVLFTFVANLGLFYSLLTNPHYVLGARASIYFDDDYGGNPHIFARNGFAGVICCLILLFSSNNILYKLLSIVNLFASLATVLLTQSRGTLMALVLAMGAFIVFGLTKSNVKAIKTAFRKPSTMIFFFAPIIAVGYYLGSKPQLLGLIGGYFEQFLAKLLDALVTAGQGSDTDEIVDYSAYNRVVSFSMFKNMLFDNPIALITGNGYKFFYMDFPILEAAYNYGFIGFYFFARLIYEIVRESILAIRKMTSPLGTYLAYLFIPIFVSVFSAGQPTDTTFLFPFLMFARFMQTEKEEKEEKAAAAAAAQPEPLPVS</sequence>
<feature type="transmembrane region" description="Helical" evidence="1">
    <location>
        <begin position="105"/>
        <end position="122"/>
    </location>
</feature>
<feature type="transmembrane region" description="Helical" evidence="1">
    <location>
        <begin position="196"/>
        <end position="216"/>
    </location>
</feature>
<keyword evidence="1" id="KW-1133">Transmembrane helix</keyword>
<feature type="transmembrane region" description="Helical" evidence="1">
    <location>
        <begin position="74"/>
        <end position="93"/>
    </location>
</feature>
<feature type="transmembrane region" description="Helical" evidence="1">
    <location>
        <begin position="129"/>
        <end position="149"/>
    </location>
</feature>
<proteinExistence type="predicted"/>
<keyword evidence="3" id="KW-1185">Reference proteome</keyword>
<feature type="transmembrane region" description="Helical" evidence="1">
    <location>
        <begin position="254"/>
        <end position="270"/>
    </location>
</feature>
<keyword evidence="1" id="KW-0812">Transmembrane</keyword>
<keyword evidence="1" id="KW-0472">Membrane</keyword>
<dbReference type="RefSeq" id="WP_093198407.1">
    <property type="nucleotide sequence ID" value="NZ_FNGS01000002.1"/>
</dbReference>
<evidence type="ECO:0000313" key="2">
    <source>
        <dbReference type="EMBL" id="SDL46038.1"/>
    </source>
</evidence>
<feature type="transmembrane region" description="Helical" evidence="1">
    <location>
        <begin position="222"/>
        <end position="242"/>
    </location>
</feature>
<evidence type="ECO:0000256" key="1">
    <source>
        <dbReference type="SAM" id="Phobius"/>
    </source>
</evidence>
<feature type="transmembrane region" description="Helical" evidence="1">
    <location>
        <begin position="43"/>
        <end position="62"/>
    </location>
</feature>
<feature type="transmembrane region" description="Helical" evidence="1">
    <location>
        <begin position="387"/>
        <end position="406"/>
    </location>
</feature>
<dbReference type="Proteomes" id="UP000198901">
    <property type="component" value="Unassembled WGS sequence"/>
</dbReference>
<dbReference type="OrthoDB" id="930125at2"/>
<feature type="transmembrane region" description="Helical" evidence="1">
    <location>
        <begin position="12"/>
        <end position="31"/>
    </location>
</feature>